<evidence type="ECO:0000313" key="6">
    <source>
        <dbReference type="Proteomes" id="UP000696485"/>
    </source>
</evidence>
<dbReference type="InterPro" id="IPR000639">
    <property type="entry name" value="Epox_hydrolase-like"/>
</dbReference>
<dbReference type="Proteomes" id="UP000696485">
    <property type="component" value="Unassembled WGS sequence"/>
</dbReference>
<gene>
    <name evidence="5" type="ORF">BG006_010559</name>
</gene>
<dbReference type="Gene3D" id="3.40.50.1820">
    <property type="entry name" value="alpha/beta hydrolase"/>
    <property type="match status" value="2"/>
</dbReference>
<accession>A0A9P5VIP3</accession>
<reference evidence="5" key="1">
    <citation type="journal article" date="2020" name="Fungal Divers.">
        <title>Resolving the Mortierellaceae phylogeny through synthesis of multi-gene phylogenetics and phylogenomics.</title>
        <authorList>
            <person name="Vandepol N."/>
            <person name="Liber J."/>
            <person name="Desiro A."/>
            <person name="Na H."/>
            <person name="Kennedy M."/>
            <person name="Barry K."/>
            <person name="Grigoriev I.V."/>
            <person name="Miller A.N."/>
            <person name="O'Donnell K."/>
            <person name="Stajich J.E."/>
            <person name="Bonito G."/>
        </authorList>
    </citation>
    <scope>NUCLEOTIDE SEQUENCE</scope>
    <source>
        <strain evidence="5">NVP1</strain>
    </source>
</reference>
<keyword evidence="6" id="KW-1185">Reference proteome</keyword>
<sequence>MASDQLTPGSFNHKYATIGKYQYHYVEEGNPSGLPVVLVHGFPDLWFGWRHQIRFLASQRGPQGQGYRVIAVDLLGYGATSKPQSEDSSGDAHPDYSPKTVAGHVVALMDQLGIAKAVLAGHDWGVGNPQRPVTKDFISLEKLEKENQMFSYFKYFASAQAVHDMDTGMDDYIGAVFCDSTGNTEEDRKYYIDNLRPEGFHGPLSYYRTFRMSHQEDLPMVGKRYTIPTLLMVVIEDLILVPEYVRSVNLDYVDKLEYLDIENGGHFVLTENPDAVNQGIKNYIEKLFAAGEIAKENEKVAAEVAKEEMKEEKEEKEGELEEELEEEKEVRNREQAIEVLELNDAPGAEGPSYSSSCRVKSIKHFSHGHEHGPVLLESGERSKKAKL</sequence>
<dbReference type="AlphaFoldDB" id="A0A9P5VIP3"/>
<protein>
    <recommendedName>
        <fullName evidence="4">AB hydrolase-1 domain-containing protein</fullName>
    </recommendedName>
</protein>
<dbReference type="Pfam" id="PF00561">
    <property type="entry name" value="Abhydrolase_1"/>
    <property type="match status" value="1"/>
</dbReference>
<dbReference type="PRINTS" id="PR00412">
    <property type="entry name" value="EPOXHYDRLASE"/>
</dbReference>
<dbReference type="InterPro" id="IPR000073">
    <property type="entry name" value="AB_hydrolase_1"/>
</dbReference>
<feature type="region of interest" description="Disordered" evidence="3">
    <location>
        <begin position="364"/>
        <end position="387"/>
    </location>
</feature>
<evidence type="ECO:0000256" key="2">
    <source>
        <dbReference type="ARBA" id="ARBA00038334"/>
    </source>
</evidence>
<proteinExistence type="inferred from homology"/>
<dbReference type="EMBL" id="JAAAUY010000842">
    <property type="protein sequence ID" value="KAF9325980.1"/>
    <property type="molecule type" value="Genomic_DNA"/>
</dbReference>
<feature type="compositionally biased region" description="Basic and acidic residues" evidence="3">
    <location>
        <begin position="367"/>
        <end position="387"/>
    </location>
</feature>
<dbReference type="SUPFAM" id="SSF53474">
    <property type="entry name" value="alpha/beta-Hydrolases"/>
    <property type="match status" value="1"/>
</dbReference>
<organism evidence="5 6">
    <name type="scientific">Podila minutissima</name>
    <dbReference type="NCBI Taxonomy" id="64525"/>
    <lineage>
        <taxon>Eukaryota</taxon>
        <taxon>Fungi</taxon>
        <taxon>Fungi incertae sedis</taxon>
        <taxon>Mucoromycota</taxon>
        <taxon>Mortierellomycotina</taxon>
        <taxon>Mortierellomycetes</taxon>
        <taxon>Mortierellales</taxon>
        <taxon>Mortierellaceae</taxon>
        <taxon>Podila</taxon>
    </lineage>
</organism>
<evidence type="ECO:0000256" key="3">
    <source>
        <dbReference type="SAM" id="MobiDB-lite"/>
    </source>
</evidence>
<feature type="domain" description="AB hydrolase-1" evidence="4">
    <location>
        <begin position="35"/>
        <end position="125"/>
    </location>
</feature>
<feature type="region of interest" description="Disordered" evidence="3">
    <location>
        <begin position="308"/>
        <end position="332"/>
    </location>
</feature>
<dbReference type="PANTHER" id="PTHR43329">
    <property type="entry name" value="EPOXIDE HYDROLASE"/>
    <property type="match status" value="1"/>
</dbReference>
<name>A0A9P5VIP3_9FUNG</name>
<comment type="similarity">
    <text evidence="2">Belongs to the AB hydrolase superfamily. Epoxide hydrolase family.</text>
</comment>
<evidence type="ECO:0000259" key="4">
    <source>
        <dbReference type="Pfam" id="PF00561"/>
    </source>
</evidence>
<evidence type="ECO:0000313" key="5">
    <source>
        <dbReference type="EMBL" id="KAF9325980.1"/>
    </source>
</evidence>
<feature type="compositionally biased region" description="Acidic residues" evidence="3">
    <location>
        <begin position="317"/>
        <end position="327"/>
    </location>
</feature>
<keyword evidence="1" id="KW-0378">Hydrolase</keyword>
<evidence type="ECO:0000256" key="1">
    <source>
        <dbReference type="ARBA" id="ARBA00022801"/>
    </source>
</evidence>
<comment type="caution">
    <text evidence="5">The sequence shown here is derived from an EMBL/GenBank/DDBJ whole genome shotgun (WGS) entry which is preliminary data.</text>
</comment>
<dbReference type="InterPro" id="IPR029058">
    <property type="entry name" value="AB_hydrolase_fold"/>
</dbReference>
<dbReference type="GO" id="GO:0016787">
    <property type="term" value="F:hydrolase activity"/>
    <property type="evidence" value="ECO:0007669"/>
    <property type="project" value="UniProtKB-KW"/>
</dbReference>